<evidence type="ECO:0000259" key="1">
    <source>
        <dbReference type="Pfam" id="PF11774"/>
    </source>
</evidence>
<sequence>MLGHLSGLTSSTRPTWGKVTMSRQIITVITDDLDGTEGAETVHFAFEGREYRIDLSDHNRRRLLARLEPYINAGLPVRGDRTAQAPAQDRARRAQLRKMRDWWNTNHTALGLPEPKGYGRIPAKVEEAYRVHGNRQVPVVARPVEPVVPRLRVVPPIPEATFAAG</sequence>
<dbReference type="InterPro" id="IPR042261">
    <property type="entry name" value="Lsr2-like_dimerization"/>
</dbReference>
<dbReference type="EMBL" id="RBKT01000001">
    <property type="protein sequence ID" value="RKR92654.1"/>
    <property type="molecule type" value="Genomic_DNA"/>
</dbReference>
<dbReference type="AlphaFoldDB" id="A0A495JWM4"/>
<dbReference type="InterPro" id="IPR024412">
    <property type="entry name" value="Lsr2_dim_dom"/>
</dbReference>
<keyword evidence="3" id="KW-1185">Reference proteome</keyword>
<protein>
    <submittedName>
        <fullName evidence="2">Lsr2 protein</fullName>
    </submittedName>
</protein>
<proteinExistence type="predicted"/>
<dbReference type="OrthoDB" id="4113332at2"/>
<dbReference type="GO" id="GO:0003677">
    <property type="term" value="F:DNA binding"/>
    <property type="evidence" value="ECO:0007669"/>
    <property type="project" value="InterPro"/>
</dbReference>
<comment type="caution">
    <text evidence="2">The sequence shown here is derived from an EMBL/GenBank/DDBJ whole genome shotgun (WGS) entry which is preliminary data.</text>
</comment>
<dbReference type="Pfam" id="PF11774">
    <property type="entry name" value="Lsr2"/>
    <property type="match status" value="1"/>
</dbReference>
<organism evidence="2 3">
    <name type="scientific">Micromonospora pisi</name>
    <dbReference type="NCBI Taxonomy" id="589240"/>
    <lineage>
        <taxon>Bacteria</taxon>
        <taxon>Bacillati</taxon>
        <taxon>Actinomycetota</taxon>
        <taxon>Actinomycetes</taxon>
        <taxon>Micromonosporales</taxon>
        <taxon>Micromonosporaceae</taxon>
        <taxon>Micromonospora</taxon>
    </lineage>
</organism>
<evidence type="ECO:0000313" key="2">
    <source>
        <dbReference type="EMBL" id="RKR92654.1"/>
    </source>
</evidence>
<accession>A0A495JWM4</accession>
<evidence type="ECO:0000313" key="3">
    <source>
        <dbReference type="Proteomes" id="UP000277671"/>
    </source>
</evidence>
<reference evidence="2 3" key="1">
    <citation type="submission" date="2018-10" db="EMBL/GenBank/DDBJ databases">
        <title>Sequencing the genomes of 1000 actinobacteria strains.</title>
        <authorList>
            <person name="Klenk H.-P."/>
        </authorList>
    </citation>
    <scope>NUCLEOTIDE SEQUENCE [LARGE SCALE GENOMIC DNA]</scope>
    <source>
        <strain evidence="2 3">DSM 45175</strain>
    </source>
</reference>
<feature type="domain" description="Lsr2 dimerization" evidence="1">
    <location>
        <begin position="21"/>
        <end position="74"/>
    </location>
</feature>
<dbReference type="Proteomes" id="UP000277671">
    <property type="component" value="Unassembled WGS sequence"/>
</dbReference>
<dbReference type="Gene3D" id="3.30.60.230">
    <property type="entry name" value="Lsr2, dimerization domain"/>
    <property type="match status" value="1"/>
</dbReference>
<gene>
    <name evidence="2" type="ORF">BDK92_7126</name>
</gene>
<name>A0A495JWM4_9ACTN</name>